<keyword evidence="10" id="KW-1185">Reference proteome</keyword>
<accession>A0A0F5VCA1</accession>
<dbReference type="PROSITE" id="PS51462">
    <property type="entry name" value="NUDIX"/>
    <property type="match status" value="1"/>
</dbReference>
<dbReference type="STRING" id="265726.KY46_12225"/>
<comment type="caution">
    <text evidence="9">The sequence shown here is derived from an EMBL/GenBank/DDBJ whole genome shotgun (WGS) entry which is preliminary data.</text>
</comment>
<evidence type="ECO:0000256" key="2">
    <source>
        <dbReference type="ARBA" id="ARBA00001946"/>
    </source>
</evidence>
<dbReference type="GO" id="GO:0016787">
    <property type="term" value="F:hydrolase activity"/>
    <property type="evidence" value="ECO:0007669"/>
    <property type="project" value="UniProtKB-KW"/>
</dbReference>
<keyword evidence="5" id="KW-0378">Hydrolase</keyword>
<sequence>MTSQTLCQWKGFSVEQGTHLLPDGRDITFTTVRHPGAVVIVPVTAHGELVLLRQYRPAIGRWILEFPAGTLEKGEDIACCAKRELAEETQLAASDWQALGELLPVPGFCDEVQHVFLAKNLSPAQGELDSDEILEVVTLTVNTFLEKVSRNEIQDAKTLAVFLKLQVMGLI</sequence>
<evidence type="ECO:0000256" key="4">
    <source>
        <dbReference type="ARBA" id="ARBA00016377"/>
    </source>
</evidence>
<reference evidence="9 10" key="1">
    <citation type="submission" date="2014-12" db="EMBL/GenBank/DDBJ databases">
        <title>Mercury Reductase activity and rhizosphere competence traits in the genome of root associated Photobacterium halotolerans MELD1.</title>
        <authorList>
            <person name="Mathew D.C."/>
            <person name="Huang C.-C."/>
        </authorList>
    </citation>
    <scope>NUCLEOTIDE SEQUENCE [LARGE SCALE GENOMIC DNA]</scope>
    <source>
        <strain evidence="9 10">MELD1</strain>
    </source>
</reference>
<evidence type="ECO:0000256" key="6">
    <source>
        <dbReference type="ARBA" id="ARBA00032162"/>
    </source>
</evidence>
<dbReference type="EMBL" id="JWYV01000009">
    <property type="protein sequence ID" value="KKC99702.1"/>
    <property type="molecule type" value="Genomic_DNA"/>
</dbReference>
<evidence type="ECO:0000256" key="3">
    <source>
        <dbReference type="ARBA" id="ARBA00007275"/>
    </source>
</evidence>
<dbReference type="PATRIC" id="fig|265726.11.peg.4624"/>
<gene>
    <name evidence="9" type="ORF">KY46_12225</name>
</gene>
<dbReference type="Proteomes" id="UP000033633">
    <property type="component" value="Unassembled WGS sequence"/>
</dbReference>
<evidence type="ECO:0000256" key="7">
    <source>
        <dbReference type="ARBA" id="ARBA00032272"/>
    </source>
</evidence>
<dbReference type="InterPro" id="IPR015797">
    <property type="entry name" value="NUDIX_hydrolase-like_dom_sf"/>
</dbReference>
<dbReference type="SUPFAM" id="SSF55811">
    <property type="entry name" value="Nudix"/>
    <property type="match status" value="1"/>
</dbReference>
<comment type="cofactor">
    <cofactor evidence="2">
        <name>Mg(2+)</name>
        <dbReference type="ChEBI" id="CHEBI:18420"/>
    </cofactor>
</comment>
<dbReference type="CDD" id="cd03424">
    <property type="entry name" value="NUDIX_ADPRase_Nudt5_UGPPase_Nudt14"/>
    <property type="match status" value="1"/>
</dbReference>
<dbReference type="Gene3D" id="3.90.79.10">
    <property type="entry name" value="Nucleoside Triphosphate Pyrophosphohydrolase"/>
    <property type="match status" value="1"/>
</dbReference>
<dbReference type="AlphaFoldDB" id="A0A0F5VCA1"/>
<dbReference type="GO" id="GO:0006753">
    <property type="term" value="P:nucleoside phosphate metabolic process"/>
    <property type="evidence" value="ECO:0007669"/>
    <property type="project" value="TreeGrafter"/>
</dbReference>
<evidence type="ECO:0000256" key="5">
    <source>
        <dbReference type="ARBA" id="ARBA00022801"/>
    </source>
</evidence>
<name>A0A0F5VCA1_9GAMM</name>
<evidence type="ECO:0000313" key="9">
    <source>
        <dbReference type="EMBL" id="KKC99702.1"/>
    </source>
</evidence>
<dbReference type="GO" id="GO:0019693">
    <property type="term" value="P:ribose phosphate metabolic process"/>
    <property type="evidence" value="ECO:0007669"/>
    <property type="project" value="TreeGrafter"/>
</dbReference>
<dbReference type="OrthoDB" id="9806150at2"/>
<protein>
    <recommendedName>
        <fullName evidence="4">GDP-mannose pyrophosphatase</fullName>
    </recommendedName>
    <alternativeName>
        <fullName evidence="6">GDP-mannose hydrolase</fullName>
    </alternativeName>
    <alternativeName>
        <fullName evidence="7">GDPMK</fullName>
    </alternativeName>
</protein>
<evidence type="ECO:0000313" key="10">
    <source>
        <dbReference type="Proteomes" id="UP000033633"/>
    </source>
</evidence>
<feature type="domain" description="Nudix hydrolase" evidence="8">
    <location>
        <begin position="32"/>
        <end position="161"/>
    </location>
</feature>
<dbReference type="PANTHER" id="PTHR11839">
    <property type="entry name" value="UDP/ADP-SUGAR PYROPHOSPHATASE"/>
    <property type="match status" value="1"/>
</dbReference>
<dbReference type="Pfam" id="PF00293">
    <property type="entry name" value="NUDIX"/>
    <property type="match status" value="1"/>
</dbReference>
<comment type="catalytic activity">
    <reaction evidence="1">
        <text>GDP-alpha-D-mannose + H2O = alpha-D-mannose 1-phosphate + GMP + 2 H(+)</text>
        <dbReference type="Rhea" id="RHEA:27978"/>
        <dbReference type="ChEBI" id="CHEBI:15377"/>
        <dbReference type="ChEBI" id="CHEBI:15378"/>
        <dbReference type="ChEBI" id="CHEBI:57527"/>
        <dbReference type="ChEBI" id="CHEBI:58115"/>
        <dbReference type="ChEBI" id="CHEBI:58409"/>
    </reaction>
</comment>
<evidence type="ECO:0000259" key="8">
    <source>
        <dbReference type="PROSITE" id="PS51462"/>
    </source>
</evidence>
<organism evidence="9 10">
    <name type="scientific">Photobacterium halotolerans</name>
    <dbReference type="NCBI Taxonomy" id="265726"/>
    <lineage>
        <taxon>Bacteria</taxon>
        <taxon>Pseudomonadati</taxon>
        <taxon>Pseudomonadota</taxon>
        <taxon>Gammaproteobacteria</taxon>
        <taxon>Vibrionales</taxon>
        <taxon>Vibrionaceae</taxon>
        <taxon>Photobacterium</taxon>
    </lineage>
</organism>
<proteinExistence type="inferred from homology"/>
<dbReference type="RefSeq" id="WP_046220911.1">
    <property type="nucleotide sequence ID" value="NZ_JWYV01000009.1"/>
</dbReference>
<evidence type="ECO:0000256" key="1">
    <source>
        <dbReference type="ARBA" id="ARBA00000847"/>
    </source>
</evidence>
<dbReference type="InterPro" id="IPR000086">
    <property type="entry name" value="NUDIX_hydrolase_dom"/>
</dbReference>
<dbReference type="PANTHER" id="PTHR11839:SF18">
    <property type="entry name" value="NUDIX HYDROLASE DOMAIN-CONTAINING PROTEIN"/>
    <property type="match status" value="1"/>
</dbReference>
<comment type="similarity">
    <text evidence="3">Belongs to the Nudix hydrolase family. NudK subfamily.</text>
</comment>